<name>A0AA94TPS7_9BACT</name>
<dbReference type="Proteomes" id="UP000295506">
    <property type="component" value="Unassembled WGS sequence"/>
</dbReference>
<reference evidence="2 3" key="1">
    <citation type="submission" date="2019-03" db="EMBL/GenBank/DDBJ databases">
        <title>Genomic Encyclopedia of Type Strains, Phase IV (KMG-IV): sequencing the most valuable type-strain genomes for metagenomic binning, comparative biology and taxonomic classification.</title>
        <authorList>
            <person name="Goeker M."/>
        </authorList>
    </citation>
    <scope>NUCLEOTIDE SEQUENCE [LARGE SCALE GENOMIC DNA]</scope>
    <source>
        <strain evidence="2 3">DSM 101483</strain>
    </source>
</reference>
<feature type="compositionally biased region" description="Basic and acidic residues" evidence="1">
    <location>
        <begin position="9"/>
        <end position="21"/>
    </location>
</feature>
<proteinExistence type="predicted"/>
<accession>A0AA94TPS7</accession>
<protein>
    <submittedName>
        <fullName evidence="2">Uncharacterized protein</fullName>
    </submittedName>
</protein>
<comment type="caution">
    <text evidence="2">The sequence shown here is derived from an EMBL/GenBank/DDBJ whole genome shotgun (WGS) entry which is preliminary data.</text>
</comment>
<organism evidence="2 3">
    <name type="scientific">Pseudodesulfovibrio indicus</name>
    <dbReference type="NCBI Taxonomy" id="1716143"/>
    <lineage>
        <taxon>Bacteria</taxon>
        <taxon>Pseudomonadati</taxon>
        <taxon>Thermodesulfobacteriota</taxon>
        <taxon>Desulfovibrionia</taxon>
        <taxon>Desulfovibrionales</taxon>
        <taxon>Desulfovibrionaceae</taxon>
    </lineage>
</organism>
<feature type="compositionally biased region" description="Polar residues" evidence="1">
    <location>
        <begin position="65"/>
        <end position="74"/>
    </location>
</feature>
<dbReference type="EMBL" id="SOBK01000013">
    <property type="protein sequence ID" value="TDT86327.1"/>
    <property type="molecule type" value="Genomic_DNA"/>
</dbReference>
<gene>
    <name evidence="2" type="ORF">EDC59_1131</name>
</gene>
<evidence type="ECO:0000313" key="2">
    <source>
        <dbReference type="EMBL" id="TDT86327.1"/>
    </source>
</evidence>
<feature type="non-terminal residue" evidence="2">
    <location>
        <position position="1"/>
    </location>
</feature>
<sequence>GVSLVLSFRPEKKEPRREGSKKTWRSASDGSPQIQQRPLPPLIGKRHKKRDNQRRLSPIPKSAGPQPQKTTYRKTSCCPLEKHRFLTKLLTTNAPNAVDATSISMTTI</sequence>
<feature type="region of interest" description="Disordered" evidence="1">
    <location>
        <begin position="1"/>
        <end position="76"/>
    </location>
</feature>
<dbReference type="AlphaFoldDB" id="A0AA94TPS7"/>
<evidence type="ECO:0000256" key="1">
    <source>
        <dbReference type="SAM" id="MobiDB-lite"/>
    </source>
</evidence>
<evidence type="ECO:0000313" key="3">
    <source>
        <dbReference type="Proteomes" id="UP000295506"/>
    </source>
</evidence>